<comment type="caution">
    <text evidence="2">The sequence shown here is derived from an EMBL/GenBank/DDBJ whole genome shotgun (WGS) entry which is preliminary data.</text>
</comment>
<reference evidence="2 3" key="1">
    <citation type="submission" date="2016-05" db="EMBL/GenBank/DDBJ databases">
        <title>Paenibacillus sp. 1ZS3-15 nov., isolated from the rhizosphere soil.</title>
        <authorList>
            <person name="Zhang X.X."/>
            <person name="Zhang J."/>
        </authorList>
    </citation>
    <scope>NUCLEOTIDE SEQUENCE [LARGE SCALE GENOMIC DNA]</scope>
    <source>
        <strain evidence="2 3">1ZS3-15</strain>
    </source>
</reference>
<name>A0A198A8F8_9BACL</name>
<keyword evidence="3" id="KW-1185">Reference proteome</keyword>
<dbReference type="Proteomes" id="UP000078454">
    <property type="component" value="Unassembled WGS sequence"/>
</dbReference>
<keyword evidence="1" id="KW-0472">Membrane</keyword>
<evidence type="ECO:0000313" key="2">
    <source>
        <dbReference type="EMBL" id="OAS17390.1"/>
    </source>
</evidence>
<feature type="transmembrane region" description="Helical" evidence="1">
    <location>
        <begin position="35"/>
        <end position="56"/>
    </location>
</feature>
<sequence length="59" mass="6350">MKITIVGLMSIIIGAVTWATRPNGPDFSGLPQAIVGISLIGIGLILLVIAFIRWIINYK</sequence>
<proteinExistence type="predicted"/>
<dbReference type="STRING" id="1850517.A8708_21700"/>
<keyword evidence="1" id="KW-1133">Transmembrane helix</keyword>
<organism evidence="2 3">
    <name type="scientific">Paenibacillus oryzisoli</name>
    <dbReference type="NCBI Taxonomy" id="1850517"/>
    <lineage>
        <taxon>Bacteria</taxon>
        <taxon>Bacillati</taxon>
        <taxon>Bacillota</taxon>
        <taxon>Bacilli</taxon>
        <taxon>Bacillales</taxon>
        <taxon>Paenibacillaceae</taxon>
        <taxon>Paenibacillus</taxon>
    </lineage>
</organism>
<keyword evidence="1" id="KW-0812">Transmembrane</keyword>
<dbReference type="AlphaFoldDB" id="A0A198A8F8"/>
<gene>
    <name evidence="2" type="ORF">A8708_21700</name>
</gene>
<accession>A0A198A8F8</accession>
<protein>
    <submittedName>
        <fullName evidence="2">Uncharacterized protein</fullName>
    </submittedName>
</protein>
<evidence type="ECO:0000313" key="3">
    <source>
        <dbReference type="Proteomes" id="UP000078454"/>
    </source>
</evidence>
<evidence type="ECO:0000256" key="1">
    <source>
        <dbReference type="SAM" id="Phobius"/>
    </source>
</evidence>
<dbReference type="EMBL" id="LYPB01000072">
    <property type="protein sequence ID" value="OAS17390.1"/>
    <property type="molecule type" value="Genomic_DNA"/>
</dbReference>